<accession>D2V035</accession>
<dbReference type="VEuPathDB" id="AmoebaDB:NAEGRDRAFT_45611"/>
<gene>
    <name evidence="2" type="ORF">NAEGRDRAFT_45611</name>
</gene>
<organism evidence="3">
    <name type="scientific">Naegleria gruberi</name>
    <name type="common">Amoeba</name>
    <dbReference type="NCBI Taxonomy" id="5762"/>
    <lineage>
        <taxon>Eukaryota</taxon>
        <taxon>Discoba</taxon>
        <taxon>Heterolobosea</taxon>
        <taxon>Tetramitia</taxon>
        <taxon>Eutetramitia</taxon>
        <taxon>Vahlkampfiidae</taxon>
        <taxon>Naegleria</taxon>
    </lineage>
</organism>
<keyword evidence="3" id="KW-1185">Reference proteome</keyword>
<evidence type="ECO:0000313" key="3">
    <source>
        <dbReference type="Proteomes" id="UP000006671"/>
    </source>
</evidence>
<dbReference type="EMBL" id="GG738847">
    <property type="protein sequence ID" value="EFC49460.1"/>
    <property type="molecule type" value="Genomic_DNA"/>
</dbReference>
<dbReference type="GeneID" id="8855266"/>
<evidence type="ECO:0000313" key="2">
    <source>
        <dbReference type="EMBL" id="EFC49460.1"/>
    </source>
</evidence>
<feature type="region of interest" description="Disordered" evidence="1">
    <location>
        <begin position="1"/>
        <end position="24"/>
    </location>
</feature>
<reference evidence="2 3" key="1">
    <citation type="journal article" date="2010" name="Cell">
        <title>The genome of Naegleria gruberi illuminates early eukaryotic versatility.</title>
        <authorList>
            <person name="Fritz-Laylin L.K."/>
            <person name="Prochnik S.E."/>
            <person name="Ginger M.L."/>
            <person name="Dacks J.B."/>
            <person name="Carpenter M.L."/>
            <person name="Field M.C."/>
            <person name="Kuo A."/>
            <person name="Paredez A."/>
            <person name="Chapman J."/>
            <person name="Pham J."/>
            <person name="Shu S."/>
            <person name="Neupane R."/>
            <person name="Cipriano M."/>
            <person name="Mancuso J."/>
            <person name="Tu H."/>
            <person name="Salamov A."/>
            <person name="Lindquist E."/>
            <person name="Shapiro H."/>
            <person name="Lucas S."/>
            <person name="Grigoriev I.V."/>
            <person name="Cande W.Z."/>
            <person name="Fulton C."/>
            <person name="Rokhsar D.S."/>
            <person name="Dawson S.C."/>
        </authorList>
    </citation>
    <scope>NUCLEOTIDE SEQUENCE [LARGE SCALE GENOMIC DNA]</scope>
    <source>
        <strain evidence="2 3">NEG-M</strain>
    </source>
</reference>
<proteinExistence type="predicted"/>
<dbReference type="Proteomes" id="UP000006671">
    <property type="component" value="Unassembled WGS sequence"/>
</dbReference>
<dbReference type="RefSeq" id="XP_002682204.1">
    <property type="nucleotide sequence ID" value="XM_002682158.1"/>
</dbReference>
<dbReference type="InParanoid" id="D2V035"/>
<dbReference type="AlphaFoldDB" id="D2V035"/>
<evidence type="ECO:0000256" key="1">
    <source>
        <dbReference type="SAM" id="MobiDB-lite"/>
    </source>
</evidence>
<name>D2V035_NAEGR</name>
<sequence>MKERTSHQENKRKRTNPEDDHQYESWLNGNFDHSIRSEIIETYELDENTLVINHFGISREEIMKRLLHQQVVKPLKVRKIHSSELSSEKQEEKTQVEEILTKLTDLNSDIWLEIYAFIGVENVLVNEIFLLNKEMMSNLYWNPSFWYSIVGRMWNGNLNQLPILYDYEFVRKYCIFKSKRFLEQLQKQTYYTKGQVFHSVISDLQSIPIFSSDMKDVCFVQKVLNGNLNYFHVRTVRADFVASINVIFDIFLKEKLSHLSLHVILNGSCHVESTLVAIYNGEQIPIIKKAKCVKKGIKELVRVLGIDESEIFSHLGFESHRFERLKFGALMQDEYFLWFCNSILEYVPIPIEHAYGLVDYSNDPNYGVDDERNEKIEEYYQLKNFLCIQ</sequence>
<protein>
    <submittedName>
        <fullName evidence="2">Predicted protein</fullName>
    </submittedName>
</protein>
<dbReference type="KEGG" id="ngr:NAEGRDRAFT_45611"/>
<feature type="compositionally biased region" description="Basic and acidic residues" evidence="1">
    <location>
        <begin position="1"/>
        <end position="23"/>
    </location>
</feature>